<proteinExistence type="predicted"/>
<gene>
    <name evidence="3" type="ORF">JVT61DRAFT_1727</name>
    <name evidence="2" type="ORF">JVT61DRAFT_7024</name>
</gene>
<dbReference type="AlphaFoldDB" id="A0A8I2YRG6"/>
<keyword evidence="1" id="KW-0472">Membrane</keyword>
<keyword evidence="4" id="KW-1185">Reference proteome</keyword>
<evidence type="ECO:0000256" key="1">
    <source>
        <dbReference type="SAM" id="Phobius"/>
    </source>
</evidence>
<reference evidence="3" key="1">
    <citation type="submission" date="2021-03" db="EMBL/GenBank/DDBJ databases">
        <title>Evolutionary innovations through gain and loss of genes in the ectomycorrhizal Boletales.</title>
        <authorList>
            <person name="Wu G."/>
            <person name="Miyauchi S."/>
            <person name="Morin E."/>
            <person name="Yang Z.-L."/>
            <person name="Xu J."/>
            <person name="Martin F.M."/>
        </authorList>
    </citation>
    <scope>NUCLEOTIDE SEQUENCE</scope>
    <source>
        <strain evidence="3">BR01</strain>
    </source>
</reference>
<dbReference type="EMBL" id="JAGFBS010000024">
    <property type="protein sequence ID" value="KAG6372977.1"/>
    <property type="molecule type" value="Genomic_DNA"/>
</dbReference>
<dbReference type="OrthoDB" id="3351617at2759"/>
<sequence>MLLMITIWVIDAGYIRREDVDSERNFFRRSRRILGEERFGLVHGYWDDGDYHTAPHDRRLNGKRRIDDGGFRMVTHVREVKKQLGADYASVHFSLLSIIIESVLPYTLSGIAFLVSFGVGSGTSIAFACVYILMMMLILRVASGRAWNEETATGKERSSTLKFNSAMGTIGWTESNWCNCAIGDVFKWKRNSVVKSLDSALVLDHTQTLERQLPVGGWTYNGNGSAKCAKRRQGSQSSKLELTCILRDFRVRGPRVTGWYRQELRATGVYMGRICEPRQLDETLL</sequence>
<keyword evidence="1" id="KW-0812">Transmembrane</keyword>
<dbReference type="Proteomes" id="UP000683000">
    <property type="component" value="Unassembled WGS sequence"/>
</dbReference>
<name>A0A8I2YRG6_9AGAM</name>
<evidence type="ECO:0000313" key="2">
    <source>
        <dbReference type="EMBL" id="KAG6372977.1"/>
    </source>
</evidence>
<keyword evidence="1" id="KW-1133">Transmembrane helix</keyword>
<comment type="caution">
    <text evidence="3">The sequence shown here is derived from an EMBL/GenBank/DDBJ whole genome shotgun (WGS) entry which is preliminary data.</text>
</comment>
<organism evidence="3 4">
    <name type="scientific">Boletus reticuloceps</name>
    <dbReference type="NCBI Taxonomy" id="495285"/>
    <lineage>
        <taxon>Eukaryota</taxon>
        <taxon>Fungi</taxon>
        <taxon>Dikarya</taxon>
        <taxon>Basidiomycota</taxon>
        <taxon>Agaricomycotina</taxon>
        <taxon>Agaricomycetes</taxon>
        <taxon>Agaricomycetidae</taxon>
        <taxon>Boletales</taxon>
        <taxon>Boletineae</taxon>
        <taxon>Boletaceae</taxon>
        <taxon>Boletoideae</taxon>
        <taxon>Boletus</taxon>
    </lineage>
</organism>
<protein>
    <submittedName>
        <fullName evidence="3">Uncharacterized protein</fullName>
    </submittedName>
</protein>
<accession>A0A8I2YRG6</accession>
<evidence type="ECO:0000313" key="3">
    <source>
        <dbReference type="EMBL" id="KAG6376710.1"/>
    </source>
</evidence>
<feature type="transmembrane region" description="Helical" evidence="1">
    <location>
        <begin position="114"/>
        <end position="139"/>
    </location>
</feature>
<feature type="transmembrane region" description="Helical" evidence="1">
    <location>
        <begin position="88"/>
        <end position="108"/>
    </location>
</feature>
<dbReference type="EMBL" id="JAGFBS010000011">
    <property type="protein sequence ID" value="KAG6376710.1"/>
    <property type="molecule type" value="Genomic_DNA"/>
</dbReference>
<evidence type="ECO:0000313" key="4">
    <source>
        <dbReference type="Proteomes" id="UP000683000"/>
    </source>
</evidence>